<dbReference type="InterPro" id="IPR001789">
    <property type="entry name" value="Sig_transdc_resp-reg_receiver"/>
</dbReference>
<organism evidence="8 9">
    <name type="scientific">Spirochaeta lutea</name>
    <dbReference type="NCBI Taxonomy" id="1480694"/>
    <lineage>
        <taxon>Bacteria</taxon>
        <taxon>Pseudomonadati</taxon>
        <taxon>Spirochaetota</taxon>
        <taxon>Spirochaetia</taxon>
        <taxon>Spirochaetales</taxon>
        <taxon>Spirochaetaceae</taxon>
        <taxon>Spirochaeta</taxon>
    </lineage>
</organism>
<dbReference type="PANTHER" id="PTHR43214">
    <property type="entry name" value="TWO-COMPONENT RESPONSE REGULATOR"/>
    <property type="match status" value="1"/>
</dbReference>
<evidence type="ECO:0000313" key="9">
    <source>
        <dbReference type="Proteomes" id="UP000029692"/>
    </source>
</evidence>
<comment type="caution">
    <text evidence="8">The sequence shown here is derived from an EMBL/GenBank/DDBJ whole genome shotgun (WGS) entry which is preliminary data.</text>
</comment>
<dbReference type="CDD" id="cd17535">
    <property type="entry name" value="REC_NarL-like"/>
    <property type="match status" value="1"/>
</dbReference>
<dbReference type="SUPFAM" id="SSF52172">
    <property type="entry name" value="CheY-like"/>
    <property type="match status" value="1"/>
</dbReference>
<reference evidence="8 9" key="1">
    <citation type="submission" date="2014-05" db="EMBL/GenBank/DDBJ databases">
        <title>De novo Genome Sequence of Spirocheata sp.</title>
        <authorList>
            <person name="Shivani Y."/>
            <person name="Subhash Y."/>
            <person name="Tushar L."/>
            <person name="Sasikala C."/>
            <person name="Ramana C.V."/>
        </authorList>
    </citation>
    <scope>NUCLEOTIDE SEQUENCE [LARGE SCALE GENOMIC DNA]</scope>
    <source>
        <strain evidence="8 9">JC230</strain>
    </source>
</reference>
<evidence type="ECO:0000259" key="7">
    <source>
        <dbReference type="PROSITE" id="PS50110"/>
    </source>
</evidence>
<feature type="modified residue" description="4-aspartylphosphate" evidence="5">
    <location>
        <position position="58"/>
    </location>
</feature>
<dbReference type="EMBL" id="JNUP01000059">
    <property type="protein sequence ID" value="KGE72221.1"/>
    <property type="molecule type" value="Genomic_DNA"/>
</dbReference>
<gene>
    <name evidence="8" type="ORF">DC28_07505</name>
</gene>
<evidence type="ECO:0000256" key="1">
    <source>
        <dbReference type="ARBA" id="ARBA00022553"/>
    </source>
</evidence>
<dbReference type="PANTHER" id="PTHR43214:SF41">
    <property type="entry name" value="NITRATE_NITRITE RESPONSE REGULATOR PROTEIN NARP"/>
    <property type="match status" value="1"/>
</dbReference>
<dbReference type="InterPro" id="IPR016032">
    <property type="entry name" value="Sig_transdc_resp-reg_C-effctor"/>
</dbReference>
<dbReference type="InterPro" id="IPR039420">
    <property type="entry name" value="WalR-like"/>
</dbReference>
<sequence>MTLSLLLVDHHTLVRHGIASLLQASLAGLYNLRFWHAPGGKEALDILQEHAVDVVLMDLSVPGMNSVDLCQRIRRIFPATRILGVSNQTDKRIILEFFASGAQGYVPKSASVADLTTAIHEVLQDRFYIASPISGYFVEILRESSHSWRAPAFLELTPREREVLNLLVRGNTSKEIAGIINVSTKTVEAHRKQIMTKTNSRSIAELVLYAVRNNLVQV</sequence>
<dbReference type="GO" id="GO:0006355">
    <property type="term" value="P:regulation of DNA-templated transcription"/>
    <property type="evidence" value="ECO:0007669"/>
    <property type="project" value="InterPro"/>
</dbReference>
<keyword evidence="9" id="KW-1185">Reference proteome</keyword>
<dbReference type="eggNOG" id="COG2197">
    <property type="taxonomic scope" value="Bacteria"/>
</dbReference>
<dbReference type="Gene3D" id="3.40.50.2300">
    <property type="match status" value="1"/>
</dbReference>
<evidence type="ECO:0000256" key="3">
    <source>
        <dbReference type="ARBA" id="ARBA00023125"/>
    </source>
</evidence>
<dbReference type="InterPro" id="IPR000792">
    <property type="entry name" value="Tscrpt_reg_LuxR_C"/>
</dbReference>
<dbReference type="GO" id="GO:0003677">
    <property type="term" value="F:DNA binding"/>
    <property type="evidence" value="ECO:0007669"/>
    <property type="project" value="UniProtKB-KW"/>
</dbReference>
<dbReference type="STRING" id="1480694.DC28_07505"/>
<evidence type="ECO:0000313" key="8">
    <source>
        <dbReference type="EMBL" id="KGE72221.1"/>
    </source>
</evidence>
<dbReference type="Proteomes" id="UP000029692">
    <property type="component" value="Unassembled WGS sequence"/>
</dbReference>
<evidence type="ECO:0008006" key="10">
    <source>
        <dbReference type="Google" id="ProtNLM"/>
    </source>
</evidence>
<dbReference type="OrthoDB" id="9780312at2"/>
<dbReference type="Pfam" id="PF00196">
    <property type="entry name" value="GerE"/>
    <property type="match status" value="1"/>
</dbReference>
<dbReference type="InterPro" id="IPR011006">
    <property type="entry name" value="CheY-like_superfamily"/>
</dbReference>
<accession>A0A098QXD2</accession>
<evidence type="ECO:0000259" key="6">
    <source>
        <dbReference type="PROSITE" id="PS50043"/>
    </source>
</evidence>
<evidence type="ECO:0000256" key="4">
    <source>
        <dbReference type="ARBA" id="ARBA00023163"/>
    </source>
</evidence>
<feature type="domain" description="HTH luxR-type" evidence="6">
    <location>
        <begin position="149"/>
        <end position="214"/>
    </location>
</feature>
<protein>
    <recommendedName>
        <fullName evidence="10">LuxR family transcriptional regulator</fullName>
    </recommendedName>
</protein>
<dbReference type="SMART" id="SM00448">
    <property type="entry name" value="REC"/>
    <property type="match status" value="1"/>
</dbReference>
<evidence type="ECO:0000256" key="5">
    <source>
        <dbReference type="PROSITE-ProRule" id="PRU00169"/>
    </source>
</evidence>
<dbReference type="SMART" id="SM00421">
    <property type="entry name" value="HTH_LUXR"/>
    <property type="match status" value="1"/>
</dbReference>
<dbReference type="SUPFAM" id="SSF46894">
    <property type="entry name" value="C-terminal effector domain of the bipartite response regulators"/>
    <property type="match status" value="1"/>
</dbReference>
<dbReference type="Pfam" id="PF00072">
    <property type="entry name" value="Response_reg"/>
    <property type="match status" value="1"/>
</dbReference>
<dbReference type="CDD" id="cd06170">
    <property type="entry name" value="LuxR_C_like"/>
    <property type="match status" value="1"/>
</dbReference>
<keyword evidence="2" id="KW-0805">Transcription regulation</keyword>
<dbReference type="AlphaFoldDB" id="A0A098QXD2"/>
<dbReference type="PRINTS" id="PR00038">
    <property type="entry name" value="HTHLUXR"/>
</dbReference>
<keyword evidence="4" id="KW-0804">Transcription</keyword>
<dbReference type="PROSITE" id="PS50043">
    <property type="entry name" value="HTH_LUXR_2"/>
    <property type="match status" value="1"/>
</dbReference>
<dbReference type="PROSITE" id="PS50110">
    <property type="entry name" value="RESPONSE_REGULATORY"/>
    <property type="match status" value="1"/>
</dbReference>
<name>A0A098QXD2_9SPIO</name>
<dbReference type="GO" id="GO:0000160">
    <property type="term" value="P:phosphorelay signal transduction system"/>
    <property type="evidence" value="ECO:0007669"/>
    <property type="project" value="InterPro"/>
</dbReference>
<dbReference type="RefSeq" id="WP_037547343.1">
    <property type="nucleotide sequence ID" value="NZ_JNUP01000059.1"/>
</dbReference>
<evidence type="ECO:0000256" key="2">
    <source>
        <dbReference type="ARBA" id="ARBA00023015"/>
    </source>
</evidence>
<feature type="domain" description="Response regulatory" evidence="7">
    <location>
        <begin position="4"/>
        <end position="123"/>
    </location>
</feature>
<keyword evidence="1 5" id="KW-0597">Phosphoprotein</keyword>
<proteinExistence type="predicted"/>
<keyword evidence="3" id="KW-0238">DNA-binding</keyword>
<dbReference type="InterPro" id="IPR058245">
    <property type="entry name" value="NreC/VraR/RcsB-like_REC"/>
</dbReference>